<organism evidence="1 2">
    <name type="scientific">Pedobacter steynii</name>
    <dbReference type="NCBI Taxonomy" id="430522"/>
    <lineage>
        <taxon>Bacteria</taxon>
        <taxon>Pseudomonadati</taxon>
        <taxon>Bacteroidota</taxon>
        <taxon>Sphingobacteriia</taxon>
        <taxon>Sphingobacteriales</taxon>
        <taxon>Sphingobacteriaceae</taxon>
        <taxon>Pedobacter</taxon>
    </lineage>
</organism>
<evidence type="ECO:0008006" key="3">
    <source>
        <dbReference type="Google" id="ProtNLM"/>
    </source>
</evidence>
<dbReference type="KEGG" id="psty:BFS30_13775"/>
<sequence>MEEQHNDNQLNIELSEEVAEGIFSNLAIITHSNTEFVLDFIRVMPGVPKARVKSRIILTPEHAKRLMIAMQDNIEKYEAAHGRIKTQEEPPGFPMNFGGPTAQA</sequence>
<accession>A0A1D7QHK9</accession>
<dbReference type="Pfam" id="PF11950">
    <property type="entry name" value="DUF3467"/>
    <property type="match status" value="1"/>
</dbReference>
<gene>
    <name evidence="1" type="ORF">BFS30_13775</name>
</gene>
<evidence type="ECO:0000313" key="2">
    <source>
        <dbReference type="Proteomes" id="UP000094313"/>
    </source>
</evidence>
<dbReference type="AlphaFoldDB" id="A0A1D7QHK9"/>
<dbReference type="EMBL" id="CP017141">
    <property type="protein sequence ID" value="AOM78143.1"/>
    <property type="molecule type" value="Genomic_DNA"/>
</dbReference>
<dbReference type="RefSeq" id="WP_069379808.1">
    <property type="nucleotide sequence ID" value="NZ_CP017141.1"/>
</dbReference>
<evidence type="ECO:0000313" key="1">
    <source>
        <dbReference type="EMBL" id="AOM78143.1"/>
    </source>
</evidence>
<proteinExistence type="predicted"/>
<dbReference type="InterPro" id="IPR021857">
    <property type="entry name" value="DUF3467"/>
</dbReference>
<dbReference type="Proteomes" id="UP000094313">
    <property type="component" value="Chromosome"/>
</dbReference>
<name>A0A1D7QHK9_9SPHI</name>
<reference evidence="1 2" key="1">
    <citation type="submission" date="2016-08" db="EMBL/GenBank/DDBJ databases">
        <authorList>
            <person name="Seilhamer J.J."/>
        </authorList>
    </citation>
    <scope>NUCLEOTIDE SEQUENCE [LARGE SCALE GENOMIC DNA]</scope>
    <source>
        <strain evidence="1 2">DX4</strain>
    </source>
</reference>
<dbReference type="OrthoDB" id="9813817at2"/>
<keyword evidence="2" id="KW-1185">Reference proteome</keyword>
<protein>
    <recommendedName>
        <fullName evidence="3">DUF3467 domain-containing protein</fullName>
    </recommendedName>
</protein>